<dbReference type="PANTHER" id="PTHR11177">
    <property type="entry name" value="CHITINASE"/>
    <property type="match status" value="1"/>
</dbReference>
<dbReference type="InterPro" id="IPR017853">
    <property type="entry name" value="GH"/>
</dbReference>
<dbReference type="GO" id="GO:0000272">
    <property type="term" value="P:polysaccharide catabolic process"/>
    <property type="evidence" value="ECO:0007669"/>
    <property type="project" value="UniProtKB-KW"/>
</dbReference>
<evidence type="ECO:0000256" key="1">
    <source>
        <dbReference type="ARBA" id="ARBA00000822"/>
    </source>
</evidence>
<evidence type="ECO:0000313" key="10">
    <source>
        <dbReference type="EMBL" id="KAJ3498049.1"/>
    </source>
</evidence>
<comment type="catalytic activity">
    <reaction evidence="1">
        <text>Random endo-hydrolysis of N-acetyl-beta-D-glucosaminide (1-&gt;4)-beta-linkages in chitin and chitodextrins.</text>
        <dbReference type="EC" id="3.2.1.14"/>
    </reaction>
</comment>
<dbReference type="OrthoDB" id="73875at2759"/>
<keyword evidence="11" id="KW-1185">Reference proteome</keyword>
<dbReference type="EMBL" id="JANKHO010001822">
    <property type="protein sequence ID" value="KAJ3498049.1"/>
    <property type="molecule type" value="Genomic_DNA"/>
</dbReference>
<evidence type="ECO:0000256" key="4">
    <source>
        <dbReference type="ARBA" id="ARBA00023277"/>
    </source>
</evidence>
<dbReference type="Gene3D" id="3.20.20.80">
    <property type="entry name" value="Glycosidases"/>
    <property type="match status" value="1"/>
</dbReference>
<organism evidence="10 11">
    <name type="scientific">Agrocybe chaxingu</name>
    <dbReference type="NCBI Taxonomy" id="84603"/>
    <lineage>
        <taxon>Eukaryota</taxon>
        <taxon>Fungi</taxon>
        <taxon>Dikarya</taxon>
        <taxon>Basidiomycota</taxon>
        <taxon>Agaricomycotina</taxon>
        <taxon>Agaricomycetes</taxon>
        <taxon>Agaricomycetidae</taxon>
        <taxon>Agaricales</taxon>
        <taxon>Agaricineae</taxon>
        <taxon>Strophariaceae</taxon>
        <taxon>Agrocybe</taxon>
    </lineage>
</organism>
<gene>
    <name evidence="10" type="ORF">NLJ89_g10268</name>
</gene>
<dbReference type="PROSITE" id="PS01095">
    <property type="entry name" value="GH18_1"/>
    <property type="match status" value="1"/>
</dbReference>
<dbReference type="PANTHER" id="PTHR11177:SF392">
    <property type="entry name" value="HAP41P"/>
    <property type="match status" value="1"/>
</dbReference>
<dbReference type="SUPFAM" id="SSF51445">
    <property type="entry name" value="(Trans)glycosidases"/>
    <property type="match status" value="1"/>
</dbReference>
<protein>
    <recommendedName>
        <fullName evidence="9">GH18 domain-containing protein</fullName>
    </recommendedName>
</protein>
<evidence type="ECO:0000256" key="3">
    <source>
        <dbReference type="ARBA" id="ARBA00023024"/>
    </source>
</evidence>
<dbReference type="Proteomes" id="UP001148786">
    <property type="component" value="Unassembled WGS sequence"/>
</dbReference>
<keyword evidence="4" id="KW-0119">Carbohydrate metabolism</keyword>
<dbReference type="GO" id="GO:0008843">
    <property type="term" value="F:endochitinase activity"/>
    <property type="evidence" value="ECO:0007669"/>
    <property type="project" value="UniProtKB-EC"/>
</dbReference>
<keyword evidence="2 7" id="KW-0378">Hydrolase</keyword>
<keyword evidence="5 7" id="KW-0326">Glycosidase</keyword>
<dbReference type="InterPro" id="IPR011583">
    <property type="entry name" value="Chitinase_II/V-like_cat"/>
</dbReference>
<accession>A0A9W8MR27</accession>
<keyword evidence="6" id="KW-0624">Polysaccharide degradation</keyword>
<evidence type="ECO:0000256" key="6">
    <source>
        <dbReference type="ARBA" id="ARBA00023326"/>
    </source>
</evidence>
<proteinExistence type="inferred from homology"/>
<comment type="similarity">
    <text evidence="8">Belongs to the glycosyl hydrolase 18 family.</text>
</comment>
<dbReference type="SMART" id="SM00636">
    <property type="entry name" value="Glyco_18"/>
    <property type="match status" value="1"/>
</dbReference>
<dbReference type="GO" id="GO:0006032">
    <property type="term" value="P:chitin catabolic process"/>
    <property type="evidence" value="ECO:0007669"/>
    <property type="project" value="UniProtKB-KW"/>
</dbReference>
<dbReference type="GO" id="GO:0008061">
    <property type="term" value="F:chitin binding"/>
    <property type="evidence" value="ECO:0007669"/>
    <property type="project" value="InterPro"/>
</dbReference>
<reference evidence="10" key="1">
    <citation type="submission" date="2022-07" db="EMBL/GenBank/DDBJ databases">
        <title>Genome Sequence of Agrocybe chaxingu.</title>
        <authorList>
            <person name="Buettner E."/>
        </authorList>
    </citation>
    <scope>NUCLEOTIDE SEQUENCE</scope>
    <source>
        <strain evidence="10">MP-N11</strain>
    </source>
</reference>
<sequence length="487" mass="53254">MLSLRLTEVICCAGLLIYLLPVFFYLQEPSRNALDQSHQNKRNVPISFPLPPPAANYNTSIPTVSLTSPSQEPSFVLFPGHSQDPLAFIPIPGPSNDFNSSRTPTSNGADRNGCPSKALVMGYYPDWVSFTFPPEKIDFKRFDWIDFAFAVPNTKFALEWDEPQTAPKLLKRLVSLAHAANTKVKLSIGGWTGSKHFSSALSTDQKRRTLVNNIASFYKTYDLDGIDIDWEYPGHKGAPGNTVNSNDSANFLSFLKLLRSVLPAPARLSAAVETVPFTNSEGNPSMDVSGFAQVLDWVVLMNYDVWGSSSKPGPNAPFRDACGNSTQPGANAVAAYNSWTSAGFPPCKLVLGLPSYGYISSSTAQRLRTRADANTVKVINDDGDSEGQIQFRELVAQGALVRSISGNTVTFTAGGGFERRWDSCSDTPFLRSTASRQVITYDDLESLNMKAAFAKRVGMLGINFFDIHGDTDQWDLVATIRKSMALP</sequence>
<dbReference type="AlphaFoldDB" id="A0A9W8MR27"/>
<evidence type="ECO:0000256" key="8">
    <source>
        <dbReference type="RuleBase" id="RU004453"/>
    </source>
</evidence>
<dbReference type="InterPro" id="IPR050314">
    <property type="entry name" value="Glycosyl_Hydrlase_18"/>
</dbReference>
<evidence type="ECO:0000256" key="7">
    <source>
        <dbReference type="RuleBase" id="RU000489"/>
    </source>
</evidence>
<name>A0A9W8MR27_9AGAR</name>
<dbReference type="Pfam" id="PF00704">
    <property type="entry name" value="Glyco_hydro_18"/>
    <property type="match status" value="1"/>
</dbReference>
<keyword evidence="3" id="KW-0146">Chitin degradation</keyword>
<evidence type="ECO:0000313" key="11">
    <source>
        <dbReference type="Proteomes" id="UP001148786"/>
    </source>
</evidence>
<feature type="domain" description="GH18" evidence="9">
    <location>
        <begin position="118"/>
        <end position="487"/>
    </location>
</feature>
<evidence type="ECO:0000256" key="2">
    <source>
        <dbReference type="ARBA" id="ARBA00022801"/>
    </source>
</evidence>
<dbReference type="InterPro" id="IPR001579">
    <property type="entry name" value="Glyco_hydro_18_chit_AS"/>
</dbReference>
<evidence type="ECO:0000259" key="9">
    <source>
        <dbReference type="PROSITE" id="PS51910"/>
    </source>
</evidence>
<evidence type="ECO:0000256" key="5">
    <source>
        <dbReference type="ARBA" id="ARBA00023295"/>
    </source>
</evidence>
<dbReference type="PROSITE" id="PS51910">
    <property type="entry name" value="GH18_2"/>
    <property type="match status" value="1"/>
</dbReference>
<comment type="caution">
    <text evidence="10">The sequence shown here is derived from an EMBL/GenBank/DDBJ whole genome shotgun (WGS) entry which is preliminary data.</text>
</comment>
<dbReference type="GO" id="GO:0005576">
    <property type="term" value="C:extracellular region"/>
    <property type="evidence" value="ECO:0007669"/>
    <property type="project" value="TreeGrafter"/>
</dbReference>
<dbReference type="InterPro" id="IPR001223">
    <property type="entry name" value="Glyco_hydro18_cat"/>
</dbReference>